<gene>
    <name evidence="3" type="ORF">CWE24_06855</name>
</gene>
<dbReference type="InterPro" id="IPR000073">
    <property type="entry name" value="AB_hydrolase_1"/>
</dbReference>
<keyword evidence="4" id="KW-1185">Reference proteome</keyword>
<evidence type="ECO:0000313" key="4">
    <source>
        <dbReference type="Proteomes" id="UP000286985"/>
    </source>
</evidence>
<evidence type="ECO:0000256" key="1">
    <source>
        <dbReference type="ARBA" id="ARBA00022679"/>
    </source>
</evidence>
<protein>
    <recommendedName>
        <fullName evidence="2">AB hydrolase-1 domain-containing protein</fullName>
    </recommendedName>
</protein>
<proteinExistence type="predicted"/>
<feature type="domain" description="AB hydrolase-1" evidence="2">
    <location>
        <begin position="38"/>
        <end position="291"/>
    </location>
</feature>
<dbReference type="Gene3D" id="3.40.50.1820">
    <property type="entry name" value="alpha/beta hydrolase"/>
    <property type="match status" value="1"/>
</dbReference>
<accession>A0A432XID5</accession>
<name>A0A432XID5_9GAMM</name>
<dbReference type="GO" id="GO:0009086">
    <property type="term" value="P:methionine biosynthetic process"/>
    <property type="evidence" value="ECO:0007669"/>
    <property type="project" value="TreeGrafter"/>
</dbReference>
<dbReference type="SUPFAM" id="SSF53474">
    <property type="entry name" value="alpha/beta-Hydrolases"/>
    <property type="match status" value="1"/>
</dbReference>
<dbReference type="OrthoDB" id="9800754at2"/>
<dbReference type="STRING" id="519452.SAMN04488139_1985"/>
<keyword evidence="1" id="KW-0808">Transferase</keyword>
<dbReference type="Proteomes" id="UP000286985">
    <property type="component" value="Unassembled WGS sequence"/>
</dbReference>
<comment type="caution">
    <text evidence="3">The sequence shown here is derived from an EMBL/GenBank/DDBJ whole genome shotgun (WGS) entry which is preliminary data.</text>
</comment>
<dbReference type="Pfam" id="PF00561">
    <property type="entry name" value="Abhydrolase_1"/>
    <property type="match status" value="1"/>
</dbReference>
<dbReference type="InterPro" id="IPR029058">
    <property type="entry name" value="AB_hydrolase_fold"/>
</dbReference>
<dbReference type="GO" id="GO:0004414">
    <property type="term" value="F:homoserine O-acetyltransferase activity"/>
    <property type="evidence" value="ECO:0007669"/>
    <property type="project" value="TreeGrafter"/>
</dbReference>
<sequence length="311" mass="33755">MFSHEGFFMSQVLRSKVAGGELVLSVLGGASDANPSAPLVLVLGGISGDRNAINQHDTGWWQGLAEAVNPNSYRVVQVDYAGGTGESEVSSLPTSIAEQAALISSALQQHSLLEFHAVVGGSYGGLVALELAQHKALTIKRLAIIGAAHRPTAQAVMLRALQREFVRLGEAAQQPERGVQLARALAMMSYRSAEGMDSFYPDPQDAVAYIESRGLRTVQRSLPRARQLFEVFGPALDNYRIEPSNIEQPTLLIGFDSDQLVPPSVLEEFADRLPDCHGCHIFRSLYGHDGFIKNTADYATTLSYFLEQSCH</sequence>
<evidence type="ECO:0000313" key="3">
    <source>
        <dbReference type="EMBL" id="RUO48493.1"/>
    </source>
</evidence>
<organism evidence="3 4">
    <name type="scientific">Pseudidiomarina donghaiensis</name>
    <dbReference type="NCBI Taxonomy" id="519452"/>
    <lineage>
        <taxon>Bacteria</taxon>
        <taxon>Pseudomonadati</taxon>
        <taxon>Pseudomonadota</taxon>
        <taxon>Gammaproteobacteria</taxon>
        <taxon>Alteromonadales</taxon>
        <taxon>Idiomarinaceae</taxon>
        <taxon>Pseudidiomarina</taxon>
    </lineage>
</organism>
<dbReference type="PANTHER" id="PTHR32268:SF11">
    <property type="entry name" value="HOMOSERINE O-ACETYLTRANSFERASE"/>
    <property type="match status" value="1"/>
</dbReference>
<dbReference type="EMBL" id="PIPU01000002">
    <property type="protein sequence ID" value="RUO48493.1"/>
    <property type="molecule type" value="Genomic_DNA"/>
</dbReference>
<evidence type="ECO:0000259" key="2">
    <source>
        <dbReference type="Pfam" id="PF00561"/>
    </source>
</evidence>
<reference evidence="4" key="1">
    <citation type="journal article" date="2018" name="Front. Microbiol.">
        <title>Genome-Based Analysis Reveals the Taxonomy and Diversity of the Family Idiomarinaceae.</title>
        <authorList>
            <person name="Liu Y."/>
            <person name="Lai Q."/>
            <person name="Shao Z."/>
        </authorList>
    </citation>
    <scope>NUCLEOTIDE SEQUENCE [LARGE SCALE GENOMIC DNA]</scope>
    <source>
        <strain evidence="4">908033</strain>
    </source>
</reference>
<dbReference type="PANTHER" id="PTHR32268">
    <property type="entry name" value="HOMOSERINE O-ACETYLTRANSFERASE"/>
    <property type="match status" value="1"/>
</dbReference>
<dbReference type="InterPro" id="IPR008220">
    <property type="entry name" value="HAT_MetX-like"/>
</dbReference>
<dbReference type="GO" id="GO:0009092">
    <property type="term" value="P:homoserine metabolic process"/>
    <property type="evidence" value="ECO:0007669"/>
    <property type="project" value="TreeGrafter"/>
</dbReference>
<dbReference type="AlphaFoldDB" id="A0A432XID5"/>